<feature type="transmembrane region" description="Helical" evidence="2">
    <location>
        <begin position="43"/>
        <end position="62"/>
    </location>
</feature>
<dbReference type="AlphaFoldDB" id="H6N357"/>
<organism evidence="3 4">
    <name type="scientific">Gordonia polyisoprenivorans (strain DSM 44266 / VH2)</name>
    <dbReference type="NCBI Taxonomy" id="1112204"/>
    <lineage>
        <taxon>Bacteria</taxon>
        <taxon>Bacillati</taxon>
        <taxon>Actinomycetota</taxon>
        <taxon>Actinomycetes</taxon>
        <taxon>Mycobacteriales</taxon>
        <taxon>Gordoniaceae</taxon>
        <taxon>Gordonia</taxon>
    </lineage>
</organism>
<evidence type="ECO:0008006" key="5">
    <source>
        <dbReference type="Google" id="ProtNLM"/>
    </source>
</evidence>
<name>H6N357_GORPV</name>
<dbReference type="eggNOG" id="ENOG5033K8W">
    <property type="taxonomic scope" value="Bacteria"/>
</dbReference>
<reference evidence="3 4" key="1">
    <citation type="journal article" date="2012" name="Appl. Environ. Microbiol.">
        <title>Involvement of two latex-clearing proteins during rubber degradation and insights into the subsequent degradation pathway revealed by the genome sequence of Gordonia polyisoprenivorans strain VH2.</title>
        <authorList>
            <person name="Hiessl S."/>
            <person name="Schuldes J."/>
            <person name="Thurmer A."/>
            <person name="Halbsguth T."/>
            <person name="Broker D."/>
            <person name="Angelov A."/>
            <person name="Liebl W."/>
            <person name="Daniel R."/>
            <person name="Steinbuchel A."/>
        </authorList>
    </citation>
    <scope>NUCLEOTIDE SEQUENCE [LARGE SCALE GENOMIC DNA]</scope>
    <source>
        <strain evidence="4">DSM 44266 / VH2</strain>
    </source>
</reference>
<accession>H6N357</accession>
<proteinExistence type="predicted"/>
<evidence type="ECO:0000256" key="1">
    <source>
        <dbReference type="SAM" id="MobiDB-lite"/>
    </source>
</evidence>
<dbReference type="KEGG" id="gpo:GPOL_c00190"/>
<evidence type="ECO:0000313" key="3">
    <source>
        <dbReference type="EMBL" id="AFA71096.1"/>
    </source>
</evidence>
<keyword evidence="2" id="KW-0812">Transmembrane</keyword>
<evidence type="ECO:0000256" key="2">
    <source>
        <dbReference type="SAM" id="Phobius"/>
    </source>
</evidence>
<dbReference type="EMBL" id="CP003119">
    <property type="protein sequence ID" value="AFA71096.1"/>
    <property type="molecule type" value="Genomic_DNA"/>
</dbReference>
<protein>
    <recommendedName>
        <fullName evidence="5">PH domain-containing protein</fullName>
    </recommendedName>
</protein>
<feature type="transmembrane region" description="Helical" evidence="2">
    <location>
        <begin position="17"/>
        <end position="37"/>
    </location>
</feature>
<gene>
    <name evidence="3" type="ordered locus">GPOL_c00190</name>
</gene>
<dbReference type="Proteomes" id="UP000009154">
    <property type="component" value="Chromosome"/>
</dbReference>
<feature type="region of interest" description="Disordered" evidence="1">
    <location>
        <begin position="120"/>
        <end position="140"/>
    </location>
</feature>
<dbReference type="HOGENOM" id="CLU_135004_0_0_11"/>
<dbReference type="STRING" id="1112204.GPOL_c00190"/>
<dbReference type="GeneID" id="90157134"/>
<keyword evidence="4" id="KW-1185">Reference proteome</keyword>
<keyword evidence="2" id="KW-1133">Transmembrane helix</keyword>
<dbReference type="RefSeq" id="WP_014358162.1">
    <property type="nucleotide sequence ID" value="NC_016906.1"/>
</dbReference>
<keyword evidence="2" id="KW-0472">Membrane</keyword>
<sequence>MDNSAELSTQQWATPRLAAGALLAAGVVLLLCAVFVASDAVGSVIIGVAGLMLLGFGAYASLIRPRLELSAGPQLTIRRIGGAVTLTPADVERVRLLTMRRIGRRSGQLEIDYFPAAADHGTEREGTEREGTEREGTEREESMLVVFSRWDLGADLLDVVDALDRAGFAVEDSRR</sequence>
<evidence type="ECO:0000313" key="4">
    <source>
        <dbReference type="Proteomes" id="UP000009154"/>
    </source>
</evidence>